<comment type="similarity">
    <text evidence="1">In the C-terminal section; belongs to the class-I pyridoxal-phosphate-dependent aminotransferase family.</text>
</comment>
<sequence length="461" mass="49101">MSNWLPDLSAFPGPKYRAIVDAIAADVAAKRLPLGTRMPTHRDLAWRLKVTVGTVARAYTEAERLGLLSGEVGRGTFVTDPDKKDSALGQYLSVAWAPHPGIINMAVNRPSGDQGAWAVGPVLAQLAKRADLPQLLSYNLESVAQRHRVAGRKWLALEGAEVGLDQVSVTAGSQQALVAAIATLTRPGDVILAEEYTYPGFKSAVTLLGRSLVGVMMDENGLIPDEVERGFAKGARLLYTTATVQNPTTATLDESRRRAIAEAARRHDAFIIEDGVHRFLDPTAPPPILVHAPERTLYLTTLSKSVTPGLRTSFAALPGEVKGRFDAAIGALSLALPIPLLEAACMLIDAGIAQEAAERQRRDALARIALAGEILGIAKPRPAFNIWLPMTLPWTSSAFVAEAARRAVSLPPTDSFAVGRPHMDGVRASVTAPPDMETLAQALHILADLLACGSAPLAMTV</sequence>
<dbReference type="SUPFAM" id="SSF53383">
    <property type="entry name" value="PLP-dependent transferases"/>
    <property type="match status" value="1"/>
</dbReference>
<dbReference type="GO" id="GO:0008483">
    <property type="term" value="F:transaminase activity"/>
    <property type="evidence" value="ECO:0007669"/>
    <property type="project" value="UniProtKB-KW"/>
</dbReference>
<dbReference type="Gene3D" id="3.90.1150.10">
    <property type="entry name" value="Aspartate Aminotransferase, domain 1"/>
    <property type="match status" value="1"/>
</dbReference>
<keyword evidence="2" id="KW-0663">Pyridoxal phosphate</keyword>
<evidence type="ECO:0000313" key="8">
    <source>
        <dbReference type="Proteomes" id="UP000680714"/>
    </source>
</evidence>
<dbReference type="InterPro" id="IPR015424">
    <property type="entry name" value="PyrdxlP-dep_Trfase"/>
</dbReference>
<keyword evidence="4" id="KW-0238">DNA-binding</keyword>
<dbReference type="InterPro" id="IPR000524">
    <property type="entry name" value="Tscrpt_reg_HTH_GntR"/>
</dbReference>
<dbReference type="InterPro" id="IPR036388">
    <property type="entry name" value="WH-like_DNA-bd_sf"/>
</dbReference>
<evidence type="ECO:0000256" key="1">
    <source>
        <dbReference type="ARBA" id="ARBA00005384"/>
    </source>
</evidence>
<keyword evidence="3" id="KW-0805">Transcription regulation</keyword>
<dbReference type="InterPro" id="IPR015422">
    <property type="entry name" value="PyrdxlP-dep_Trfase_small"/>
</dbReference>
<reference evidence="7 8" key="1">
    <citation type="submission" date="2021-04" db="EMBL/GenBank/DDBJ databases">
        <title>Magnetospirillum sulfuroxidans sp. nov., a facultative chemolithoautotrophic sulfur-oxidizing alphaproteobacterium isolated from freshwater sediment and proposals for Paramagetospirillum gen. nov., and Magnetospirillaceae fam. nov.</title>
        <authorList>
            <person name="Koziaeva V."/>
            <person name="Geelhoed J.S."/>
            <person name="Sorokin D.Y."/>
            <person name="Grouzdev D.S."/>
        </authorList>
    </citation>
    <scope>NUCLEOTIDE SEQUENCE [LARGE SCALE GENOMIC DNA]</scope>
    <source>
        <strain evidence="7 8">J10</strain>
    </source>
</reference>
<protein>
    <submittedName>
        <fullName evidence="7">PLP-dependent aminotransferase family protein</fullName>
    </submittedName>
</protein>
<keyword evidence="7" id="KW-0032">Aminotransferase</keyword>
<dbReference type="InterPro" id="IPR015421">
    <property type="entry name" value="PyrdxlP-dep_Trfase_major"/>
</dbReference>
<dbReference type="SMART" id="SM00345">
    <property type="entry name" value="HTH_GNTR"/>
    <property type="match status" value="1"/>
</dbReference>
<evidence type="ECO:0000256" key="3">
    <source>
        <dbReference type="ARBA" id="ARBA00023015"/>
    </source>
</evidence>
<name>A0ABS5IB99_9PROT</name>
<proteinExistence type="inferred from homology"/>
<gene>
    <name evidence="7" type="ORF">KEC16_04580</name>
</gene>
<dbReference type="PANTHER" id="PTHR46577">
    <property type="entry name" value="HTH-TYPE TRANSCRIPTIONAL REGULATORY PROTEIN GABR"/>
    <property type="match status" value="1"/>
</dbReference>
<feature type="domain" description="HTH gntR-type" evidence="6">
    <location>
        <begin position="13"/>
        <end position="81"/>
    </location>
</feature>
<dbReference type="InterPro" id="IPR051446">
    <property type="entry name" value="HTH_trans_reg/aminotransferase"/>
</dbReference>
<dbReference type="Pfam" id="PF00155">
    <property type="entry name" value="Aminotran_1_2"/>
    <property type="match status" value="1"/>
</dbReference>
<dbReference type="InterPro" id="IPR036390">
    <property type="entry name" value="WH_DNA-bd_sf"/>
</dbReference>
<accession>A0ABS5IB99</accession>
<dbReference type="RefSeq" id="WP_211546494.1">
    <property type="nucleotide sequence ID" value="NZ_JAGTUF010000002.1"/>
</dbReference>
<evidence type="ECO:0000256" key="4">
    <source>
        <dbReference type="ARBA" id="ARBA00023125"/>
    </source>
</evidence>
<evidence type="ECO:0000256" key="2">
    <source>
        <dbReference type="ARBA" id="ARBA00022898"/>
    </source>
</evidence>
<dbReference type="PANTHER" id="PTHR46577:SF1">
    <property type="entry name" value="HTH-TYPE TRANSCRIPTIONAL REGULATORY PROTEIN GABR"/>
    <property type="match status" value="1"/>
</dbReference>
<keyword evidence="5" id="KW-0804">Transcription</keyword>
<organism evidence="7 8">
    <name type="scientific">Magnetospirillum sulfuroxidans</name>
    <dbReference type="NCBI Taxonomy" id="611300"/>
    <lineage>
        <taxon>Bacteria</taxon>
        <taxon>Pseudomonadati</taxon>
        <taxon>Pseudomonadota</taxon>
        <taxon>Alphaproteobacteria</taxon>
        <taxon>Rhodospirillales</taxon>
        <taxon>Rhodospirillaceae</taxon>
        <taxon>Magnetospirillum</taxon>
    </lineage>
</organism>
<dbReference type="Gene3D" id="1.10.10.10">
    <property type="entry name" value="Winged helix-like DNA-binding domain superfamily/Winged helix DNA-binding domain"/>
    <property type="match status" value="1"/>
</dbReference>
<dbReference type="CDD" id="cd00609">
    <property type="entry name" value="AAT_like"/>
    <property type="match status" value="1"/>
</dbReference>
<evidence type="ECO:0000259" key="6">
    <source>
        <dbReference type="PROSITE" id="PS50949"/>
    </source>
</evidence>
<dbReference type="InterPro" id="IPR004839">
    <property type="entry name" value="Aminotransferase_I/II_large"/>
</dbReference>
<comment type="caution">
    <text evidence="7">The sequence shown here is derived from an EMBL/GenBank/DDBJ whole genome shotgun (WGS) entry which is preliminary data.</text>
</comment>
<keyword evidence="7" id="KW-0808">Transferase</keyword>
<dbReference type="Gene3D" id="3.40.640.10">
    <property type="entry name" value="Type I PLP-dependent aspartate aminotransferase-like (Major domain)"/>
    <property type="match status" value="1"/>
</dbReference>
<dbReference type="EMBL" id="JAGTUF010000002">
    <property type="protein sequence ID" value="MBR9970983.1"/>
    <property type="molecule type" value="Genomic_DNA"/>
</dbReference>
<keyword evidence="8" id="KW-1185">Reference proteome</keyword>
<dbReference type="Proteomes" id="UP000680714">
    <property type="component" value="Unassembled WGS sequence"/>
</dbReference>
<evidence type="ECO:0000256" key="5">
    <source>
        <dbReference type="ARBA" id="ARBA00023163"/>
    </source>
</evidence>
<dbReference type="Pfam" id="PF00392">
    <property type="entry name" value="GntR"/>
    <property type="match status" value="1"/>
</dbReference>
<dbReference type="SUPFAM" id="SSF46785">
    <property type="entry name" value="Winged helix' DNA-binding domain"/>
    <property type="match status" value="1"/>
</dbReference>
<dbReference type="PROSITE" id="PS50949">
    <property type="entry name" value="HTH_GNTR"/>
    <property type="match status" value="1"/>
</dbReference>
<evidence type="ECO:0000313" key="7">
    <source>
        <dbReference type="EMBL" id="MBR9970983.1"/>
    </source>
</evidence>